<name>G1PQG9_MYOLU</name>
<dbReference type="EMBL" id="AAPE02051329">
    <property type="status" value="NOT_ANNOTATED_CDS"/>
    <property type="molecule type" value="Genomic_DNA"/>
</dbReference>
<dbReference type="GO" id="GO:0070098">
    <property type="term" value="P:chemokine-mediated signaling pathway"/>
    <property type="evidence" value="ECO:0007669"/>
    <property type="project" value="TreeGrafter"/>
</dbReference>
<feature type="chain" id="PRO_5003418513" description="Trefoil factor 2" evidence="9">
    <location>
        <begin position="25"/>
        <end position="129"/>
    </location>
</feature>
<dbReference type="PANTHER" id="PTHR13826">
    <property type="entry name" value="INTESTINAL TREFOIL FACTOR-RELATED"/>
    <property type="match status" value="1"/>
</dbReference>
<feature type="disulfide bond" evidence="8">
    <location>
        <begin position="101"/>
        <end position="118"/>
    </location>
</feature>
<dbReference type="GO" id="GO:0030277">
    <property type="term" value="P:maintenance of gastrointestinal epithelium"/>
    <property type="evidence" value="ECO:0007669"/>
    <property type="project" value="TreeGrafter"/>
</dbReference>
<dbReference type="PRINTS" id="PR00680">
    <property type="entry name" value="PTREFOIL"/>
</dbReference>
<feature type="domain" description="P-type" evidence="10">
    <location>
        <begin position="29"/>
        <end position="73"/>
    </location>
</feature>
<dbReference type="InParanoid" id="G1PQG9"/>
<comment type="caution">
    <text evidence="8">Lacks conserved residue(s) required for the propagation of feature annotation.</text>
</comment>
<evidence type="ECO:0000256" key="2">
    <source>
        <dbReference type="ARBA" id="ARBA00022525"/>
    </source>
</evidence>
<evidence type="ECO:0000256" key="1">
    <source>
        <dbReference type="ARBA" id="ARBA00004613"/>
    </source>
</evidence>
<dbReference type="InterPro" id="IPR017994">
    <property type="entry name" value="P_trefoil_chordata"/>
</dbReference>
<organism evidence="11 12">
    <name type="scientific">Myotis lucifugus</name>
    <name type="common">Little brown bat</name>
    <dbReference type="NCBI Taxonomy" id="59463"/>
    <lineage>
        <taxon>Eukaryota</taxon>
        <taxon>Metazoa</taxon>
        <taxon>Chordata</taxon>
        <taxon>Craniata</taxon>
        <taxon>Vertebrata</taxon>
        <taxon>Euteleostomi</taxon>
        <taxon>Mammalia</taxon>
        <taxon>Eutheria</taxon>
        <taxon>Laurasiatheria</taxon>
        <taxon>Chiroptera</taxon>
        <taxon>Yangochiroptera</taxon>
        <taxon>Vespertilionidae</taxon>
        <taxon>Myotis</taxon>
    </lineage>
</organism>
<accession>G1PQG9</accession>
<dbReference type="PROSITE" id="PS51448">
    <property type="entry name" value="P_TREFOIL_2"/>
    <property type="match status" value="2"/>
</dbReference>
<gene>
    <name evidence="11" type="primary">TFF2</name>
</gene>
<keyword evidence="12" id="KW-1185">Reference proteome</keyword>
<keyword evidence="2" id="KW-0964">Secreted</keyword>
<dbReference type="HOGENOM" id="CLU_161058_0_0_1"/>
<dbReference type="SUPFAM" id="SSF57492">
    <property type="entry name" value="Trefoil"/>
    <property type="match status" value="2"/>
</dbReference>
<dbReference type="InterPro" id="IPR017957">
    <property type="entry name" value="P_trefoil_CS"/>
</dbReference>
<feature type="signal peptide" evidence="9">
    <location>
        <begin position="1"/>
        <end position="24"/>
    </location>
</feature>
<evidence type="ECO:0000256" key="8">
    <source>
        <dbReference type="PROSITE-ProRule" id="PRU00779"/>
    </source>
</evidence>
<dbReference type="GO" id="GO:0031723">
    <property type="term" value="F:CXCR4 chemokine receptor binding"/>
    <property type="evidence" value="ECO:0007669"/>
    <property type="project" value="TreeGrafter"/>
</dbReference>
<feature type="disulfide bond" evidence="8">
    <location>
        <begin position="52"/>
        <end position="69"/>
    </location>
</feature>
<dbReference type="FunCoup" id="G1PQG9">
    <property type="interactions" value="2"/>
</dbReference>
<evidence type="ECO:0000256" key="5">
    <source>
        <dbReference type="ARBA" id="ARBA00023157"/>
    </source>
</evidence>
<dbReference type="SMART" id="SM00018">
    <property type="entry name" value="PD"/>
    <property type="match status" value="2"/>
</dbReference>
<keyword evidence="3 9" id="KW-0732">Signal</keyword>
<reference evidence="11" key="2">
    <citation type="submission" date="2025-08" db="UniProtKB">
        <authorList>
            <consortium name="Ensembl"/>
        </authorList>
    </citation>
    <scope>IDENTIFICATION</scope>
</reference>
<feature type="disulfide bond" evidence="8">
    <location>
        <begin position="91"/>
        <end position="106"/>
    </location>
</feature>
<evidence type="ECO:0000313" key="11">
    <source>
        <dbReference type="Ensembl" id="ENSMLUP00000013322.2"/>
    </source>
</evidence>
<evidence type="ECO:0000259" key="10">
    <source>
        <dbReference type="PROSITE" id="PS51448"/>
    </source>
</evidence>
<feature type="domain" description="P-type" evidence="10">
    <location>
        <begin position="79"/>
        <end position="122"/>
    </location>
</feature>
<reference evidence="11 12" key="1">
    <citation type="journal article" date="2011" name="Nature">
        <title>A high-resolution map of human evolutionary constraint using 29 mammals.</title>
        <authorList>
            <person name="Lindblad-Toh K."/>
            <person name="Garber M."/>
            <person name="Zuk O."/>
            <person name="Lin M.F."/>
            <person name="Parker B.J."/>
            <person name="Washietl S."/>
            <person name="Kheradpour P."/>
            <person name="Ernst J."/>
            <person name="Jordan G."/>
            <person name="Mauceli E."/>
            <person name="Ward L.D."/>
            <person name="Lowe C.B."/>
            <person name="Holloway A.K."/>
            <person name="Clamp M."/>
            <person name="Gnerre S."/>
            <person name="Alfoldi J."/>
            <person name="Beal K."/>
            <person name="Chang J."/>
            <person name="Clawson H."/>
            <person name="Cuff J."/>
            <person name="Di Palma F."/>
            <person name="Fitzgerald S."/>
            <person name="Flicek P."/>
            <person name="Guttman M."/>
            <person name="Hubisz M.J."/>
            <person name="Jaffe D.B."/>
            <person name="Jungreis I."/>
            <person name="Kent W.J."/>
            <person name="Kostka D."/>
            <person name="Lara M."/>
            <person name="Martins A.L."/>
            <person name="Massingham T."/>
            <person name="Moltke I."/>
            <person name="Raney B.J."/>
            <person name="Rasmussen M.D."/>
            <person name="Robinson J."/>
            <person name="Stark A."/>
            <person name="Vilella A.J."/>
            <person name="Wen J."/>
            <person name="Xie X."/>
            <person name="Zody M.C."/>
            <person name="Baldwin J."/>
            <person name="Bloom T."/>
            <person name="Chin C.W."/>
            <person name="Heiman D."/>
            <person name="Nicol R."/>
            <person name="Nusbaum C."/>
            <person name="Young S."/>
            <person name="Wilkinson J."/>
            <person name="Worley K.C."/>
            <person name="Kovar C.L."/>
            <person name="Muzny D.M."/>
            <person name="Gibbs R.A."/>
            <person name="Cree A."/>
            <person name="Dihn H.H."/>
            <person name="Fowler G."/>
            <person name="Jhangiani S."/>
            <person name="Joshi V."/>
            <person name="Lee S."/>
            <person name="Lewis L.R."/>
            <person name="Nazareth L.V."/>
            <person name="Okwuonu G."/>
            <person name="Santibanez J."/>
            <person name="Warren W.C."/>
            <person name="Mardis E.R."/>
            <person name="Weinstock G.M."/>
            <person name="Wilson R.K."/>
            <person name="Delehaunty K."/>
            <person name="Dooling D."/>
            <person name="Fronik C."/>
            <person name="Fulton L."/>
            <person name="Fulton B."/>
            <person name="Graves T."/>
            <person name="Minx P."/>
            <person name="Sodergren E."/>
            <person name="Birney E."/>
            <person name="Margulies E.H."/>
            <person name="Herrero J."/>
            <person name="Green E.D."/>
            <person name="Haussler D."/>
            <person name="Siepel A."/>
            <person name="Goldman N."/>
            <person name="Pollard K.S."/>
            <person name="Pedersen J.S."/>
            <person name="Lander E.S."/>
            <person name="Kellis M."/>
        </authorList>
    </citation>
    <scope>NUCLEOTIDE SEQUENCE [LARGE SCALE GENOMIC DNA]</scope>
</reference>
<feature type="disulfide bond" evidence="8">
    <location>
        <begin position="42"/>
        <end position="57"/>
    </location>
</feature>
<dbReference type="PROSITE" id="PS00025">
    <property type="entry name" value="P_TREFOIL_1"/>
    <property type="match status" value="2"/>
</dbReference>
<dbReference type="Ensembl" id="ENSMLUT00000014642.2">
    <property type="protein sequence ID" value="ENSMLUP00000013322.2"/>
    <property type="gene ID" value="ENSMLUG00000014637.2"/>
</dbReference>
<evidence type="ECO:0000313" key="12">
    <source>
        <dbReference type="Proteomes" id="UP000001074"/>
    </source>
</evidence>
<dbReference type="PANTHER" id="PTHR13826:SF17">
    <property type="entry name" value="TREFOIL FACTOR 2"/>
    <property type="match status" value="1"/>
</dbReference>
<dbReference type="AlphaFoldDB" id="G1PQG9"/>
<dbReference type="GeneTree" id="ENSGT00940000161334"/>
<dbReference type="InterPro" id="IPR000519">
    <property type="entry name" value="P_trefoil_dom"/>
</dbReference>
<keyword evidence="4" id="KW-0677">Repeat</keyword>
<comment type="function">
    <text evidence="6">Inhibits gastrointestinal motility and gastric acid secretion. Could function as a structural component of gastric mucus, possibly by stabilizing glycoproteins in the mucus gel through interactions with carbohydrate side chains.</text>
</comment>
<evidence type="ECO:0000256" key="7">
    <source>
        <dbReference type="ARBA" id="ARBA00044091"/>
    </source>
</evidence>
<sequence length="129" mass="13825">ANMAGARLLAAVLVLGLCAMAGAGKPSPCQCSRMNPDSRKNCGFPGITSDQCFAAGCCFDTTVPGVPWCFTPLPMQDKEECVMEVSARVNCGYPGISPEDCASRKCCFSDTIPEVPWCFFPKPVQDCHY</sequence>
<evidence type="ECO:0000256" key="3">
    <source>
        <dbReference type="ARBA" id="ARBA00022729"/>
    </source>
</evidence>
<dbReference type="STRING" id="59463.ENSMLUP00000013322"/>
<evidence type="ECO:0000256" key="6">
    <source>
        <dbReference type="ARBA" id="ARBA00043900"/>
    </source>
</evidence>
<dbReference type="GO" id="GO:0060455">
    <property type="term" value="P:negative regulation of gastric acid secretion"/>
    <property type="evidence" value="ECO:0007669"/>
    <property type="project" value="TreeGrafter"/>
</dbReference>
<protein>
    <recommendedName>
        <fullName evidence="7">Trefoil factor 2</fullName>
    </recommendedName>
</protein>
<comment type="subcellular location">
    <subcellularLocation>
        <location evidence="1">Secreted</location>
    </subcellularLocation>
</comment>
<dbReference type="GO" id="GO:0005615">
    <property type="term" value="C:extracellular space"/>
    <property type="evidence" value="ECO:0007669"/>
    <property type="project" value="TreeGrafter"/>
</dbReference>
<evidence type="ECO:0000256" key="9">
    <source>
        <dbReference type="SAM" id="SignalP"/>
    </source>
</evidence>
<dbReference type="CDD" id="cd00111">
    <property type="entry name" value="Trefoil"/>
    <property type="match status" value="2"/>
</dbReference>
<keyword evidence="5 8" id="KW-1015">Disulfide bond</keyword>
<dbReference type="Gene3D" id="4.10.110.10">
    <property type="entry name" value="Spasmolytic Protein, domain 1"/>
    <property type="match status" value="2"/>
</dbReference>
<dbReference type="Proteomes" id="UP000001074">
    <property type="component" value="Unassembled WGS sequence"/>
</dbReference>
<reference evidence="11" key="3">
    <citation type="submission" date="2025-09" db="UniProtKB">
        <authorList>
            <consortium name="Ensembl"/>
        </authorList>
    </citation>
    <scope>IDENTIFICATION</scope>
</reference>
<dbReference type="FunFam" id="4.10.110.10:FF:000005">
    <property type="entry name" value="Trefoil factor 2"/>
    <property type="match status" value="1"/>
</dbReference>
<proteinExistence type="predicted"/>
<feature type="disulfide bond" evidence="8">
    <location>
        <begin position="81"/>
        <end position="107"/>
    </location>
</feature>
<dbReference type="FunFam" id="4.10.110.10:FF:000001">
    <property type="entry name" value="Trefoil factor 3"/>
    <property type="match status" value="1"/>
</dbReference>
<dbReference type="OMA" id="ITSEQCF"/>
<evidence type="ECO:0000256" key="4">
    <source>
        <dbReference type="ARBA" id="ARBA00022737"/>
    </source>
</evidence>
<dbReference type="eggNOG" id="ENOG502S5ZY">
    <property type="taxonomic scope" value="Eukaryota"/>
</dbReference>
<dbReference type="InterPro" id="IPR044913">
    <property type="entry name" value="P_trefoil_dom_sf"/>
</dbReference>
<dbReference type="Pfam" id="PF00088">
    <property type="entry name" value="Trefoil"/>
    <property type="match status" value="2"/>
</dbReference>